<evidence type="ECO:0000313" key="2">
    <source>
        <dbReference type="Proteomes" id="UP000563094"/>
    </source>
</evidence>
<name>A0A839GU13_9BACT</name>
<dbReference type="AlphaFoldDB" id="A0A839GU13"/>
<dbReference type="Proteomes" id="UP000563094">
    <property type="component" value="Unassembled WGS sequence"/>
</dbReference>
<organism evidence="1 2">
    <name type="scientific">Rufibacter quisquiliarum</name>
    <dbReference type="NCBI Taxonomy" id="1549639"/>
    <lineage>
        <taxon>Bacteria</taxon>
        <taxon>Pseudomonadati</taxon>
        <taxon>Bacteroidota</taxon>
        <taxon>Cytophagia</taxon>
        <taxon>Cytophagales</taxon>
        <taxon>Hymenobacteraceae</taxon>
        <taxon>Rufibacter</taxon>
    </lineage>
</organism>
<sequence>MEDFSEDVHRMANQLRQLVKVLPELGANEVMASIDQNFQKGGFYGDPWEKRKNDEDPDRAILIGKGSGRLRRSIDYEVKGKTIYFKTDAPYAEIHNEGGQIAQEITITNAMRKFFWAKYYETEDDKWKYMALSKKAYLERTINMPQRQFMGDNPEVDRMLNSLLEHEINRIFG</sequence>
<dbReference type="Pfam" id="PF05069">
    <property type="entry name" value="Phage_tail_S"/>
    <property type="match status" value="1"/>
</dbReference>
<keyword evidence="2" id="KW-1185">Reference proteome</keyword>
<gene>
    <name evidence="1" type="ORF">FHS90_003689</name>
</gene>
<protein>
    <submittedName>
        <fullName evidence="1">Phage gpG-like protein</fullName>
    </submittedName>
</protein>
<reference evidence="1 2" key="1">
    <citation type="submission" date="2020-08" db="EMBL/GenBank/DDBJ databases">
        <title>Genomic Encyclopedia of Type Strains, Phase IV (KMG-IV): sequencing the most valuable type-strain genomes for metagenomic binning, comparative biology and taxonomic classification.</title>
        <authorList>
            <person name="Goeker M."/>
        </authorList>
    </citation>
    <scope>NUCLEOTIDE SEQUENCE [LARGE SCALE GENOMIC DNA]</scope>
    <source>
        <strain evidence="1 2">DSM 29854</strain>
    </source>
</reference>
<dbReference type="InterPro" id="IPR006522">
    <property type="entry name" value="Phage_virion_morphogenesis"/>
</dbReference>
<evidence type="ECO:0000313" key="1">
    <source>
        <dbReference type="EMBL" id="MBA9078955.1"/>
    </source>
</evidence>
<accession>A0A839GU13</accession>
<comment type="caution">
    <text evidence="1">The sequence shown here is derived from an EMBL/GenBank/DDBJ whole genome shotgun (WGS) entry which is preliminary data.</text>
</comment>
<dbReference type="RefSeq" id="WP_182514012.1">
    <property type="nucleotide sequence ID" value="NZ_JACJIQ010000017.1"/>
</dbReference>
<proteinExistence type="predicted"/>
<dbReference type="EMBL" id="JACJIQ010000017">
    <property type="protein sequence ID" value="MBA9078955.1"/>
    <property type="molecule type" value="Genomic_DNA"/>
</dbReference>